<dbReference type="Gene3D" id="3.60.15.10">
    <property type="entry name" value="Ribonuclease Z/Hydroxyacylglutathione hydrolase-like"/>
    <property type="match status" value="1"/>
</dbReference>
<sequence length="273" mass="30673">MSSSLIPQKPQDVMVIRNVTPSTAIMSVPFSRFGRIKIGGRGTVVKMTSGSLAVFSPVALTDAAKAKVDEMGGDVRYLVALDIEHHIFLSQWAKAFPNAKLVGPEGLAEKRAKQQASDDKIGSEQIHVTFTRENKRQLRIGDDFDADFEYEYVDGHANRELVFLHRPDATLIQADLLFNLPPREQYSRVPEADAKPGVADGMFQCMQSVEGDAKWVRRFNWYMAAKDRDSFNQSVGRIAGWEFTRIIPCHGDVVERDAKGIFDKAFKWHLEAK</sequence>
<evidence type="ECO:0000313" key="2">
    <source>
        <dbReference type="Proteomes" id="UP000226192"/>
    </source>
</evidence>
<dbReference type="SUPFAM" id="SSF56281">
    <property type="entry name" value="Metallo-hydrolase/oxidoreductase"/>
    <property type="match status" value="1"/>
</dbReference>
<dbReference type="AlphaFoldDB" id="A0A2C5XFN4"/>
<dbReference type="EMBL" id="NJET01000124">
    <property type="protein sequence ID" value="PHH60908.1"/>
    <property type="molecule type" value="Genomic_DNA"/>
</dbReference>
<dbReference type="Proteomes" id="UP000226192">
    <property type="component" value="Unassembled WGS sequence"/>
</dbReference>
<dbReference type="InterPro" id="IPR036866">
    <property type="entry name" value="RibonucZ/Hydroxyglut_hydro"/>
</dbReference>
<dbReference type="InterPro" id="IPR025638">
    <property type="entry name" value="DUF4336"/>
</dbReference>
<name>A0A2C5XFN4_9HYPO</name>
<evidence type="ECO:0008006" key="3">
    <source>
        <dbReference type="Google" id="ProtNLM"/>
    </source>
</evidence>
<proteinExistence type="predicted"/>
<accession>A0A2C5XFN4</accession>
<protein>
    <recommendedName>
        <fullName evidence="3">Metallo-beta-lactamase domain-containing protein</fullName>
    </recommendedName>
</protein>
<keyword evidence="2" id="KW-1185">Reference proteome</keyword>
<dbReference type="OrthoDB" id="421671at2759"/>
<dbReference type="PANTHER" id="PTHR33835">
    <property type="entry name" value="YALI0C07656P"/>
    <property type="match status" value="1"/>
</dbReference>
<comment type="caution">
    <text evidence="1">The sequence shown here is derived from an EMBL/GenBank/DDBJ whole genome shotgun (WGS) entry which is preliminary data.</text>
</comment>
<reference evidence="1 2" key="1">
    <citation type="submission" date="2017-06" db="EMBL/GenBank/DDBJ databases">
        <title>Ant-infecting Ophiocordyceps genomes reveal a high diversity of potential behavioral manipulation genes and a possible major role for enterotoxins.</title>
        <authorList>
            <person name="De Bekker C."/>
            <person name="Evans H.C."/>
            <person name="Brachmann A."/>
            <person name="Hughes D.P."/>
        </authorList>
    </citation>
    <scope>NUCLEOTIDE SEQUENCE [LARGE SCALE GENOMIC DNA]</scope>
    <source>
        <strain evidence="1 2">Map64</strain>
    </source>
</reference>
<evidence type="ECO:0000313" key="1">
    <source>
        <dbReference type="EMBL" id="PHH60908.1"/>
    </source>
</evidence>
<organism evidence="1 2">
    <name type="scientific">Ophiocordyceps australis</name>
    <dbReference type="NCBI Taxonomy" id="1399860"/>
    <lineage>
        <taxon>Eukaryota</taxon>
        <taxon>Fungi</taxon>
        <taxon>Dikarya</taxon>
        <taxon>Ascomycota</taxon>
        <taxon>Pezizomycotina</taxon>
        <taxon>Sordariomycetes</taxon>
        <taxon>Hypocreomycetidae</taxon>
        <taxon>Hypocreales</taxon>
        <taxon>Ophiocordycipitaceae</taxon>
        <taxon>Ophiocordyceps</taxon>
    </lineage>
</organism>
<dbReference type="Pfam" id="PF14234">
    <property type="entry name" value="DUF4336"/>
    <property type="match status" value="1"/>
</dbReference>
<gene>
    <name evidence="1" type="ORF">CDD81_1069</name>
</gene>
<dbReference type="PANTHER" id="PTHR33835:SF1">
    <property type="entry name" value="METALLO-BETA-LACTAMASE DOMAIN-CONTAINING PROTEIN"/>
    <property type="match status" value="1"/>
</dbReference>